<feature type="transmembrane region" description="Helical" evidence="5">
    <location>
        <begin position="126"/>
        <end position="150"/>
    </location>
</feature>
<reference evidence="7 8" key="1">
    <citation type="submission" date="2019-09" db="EMBL/GenBank/DDBJ databases">
        <title>The complete genome of Methanoplanus sp. FWC-SCC4.</title>
        <authorList>
            <person name="Chen S.-C."/>
            <person name="Zhou Y.-Z."/>
            <person name="Lai M.-C."/>
        </authorList>
    </citation>
    <scope>NUCLEOTIDE SEQUENCE [LARGE SCALE GENOMIC DNA]</scope>
    <source>
        <strain evidence="7 8">FWC-SCC4</strain>
    </source>
</reference>
<accession>A0AA97I4H5</accession>
<feature type="transmembrane region" description="Helical" evidence="5">
    <location>
        <begin position="75"/>
        <end position="105"/>
    </location>
</feature>
<evidence type="ECO:0000259" key="6">
    <source>
        <dbReference type="Pfam" id="PF04893"/>
    </source>
</evidence>
<dbReference type="RefSeq" id="WP_317136391.1">
    <property type="nucleotide sequence ID" value="NZ_CP043875.1"/>
</dbReference>
<evidence type="ECO:0000256" key="4">
    <source>
        <dbReference type="ARBA" id="ARBA00023136"/>
    </source>
</evidence>
<evidence type="ECO:0000313" key="8">
    <source>
        <dbReference type="Proteomes" id="UP001301797"/>
    </source>
</evidence>
<dbReference type="InterPro" id="IPR006977">
    <property type="entry name" value="Yip1_dom"/>
</dbReference>
<keyword evidence="8" id="KW-1185">Reference proteome</keyword>
<evidence type="ECO:0000256" key="5">
    <source>
        <dbReference type="SAM" id="Phobius"/>
    </source>
</evidence>
<name>A0AA97I4H5_9EURY</name>
<dbReference type="KEGG" id="mefw:F1737_09735"/>
<dbReference type="Pfam" id="PF04893">
    <property type="entry name" value="Yip1"/>
    <property type="match status" value="1"/>
</dbReference>
<evidence type="ECO:0000256" key="1">
    <source>
        <dbReference type="ARBA" id="ARBA00004141"/>
    </source>
</evidence>
<protein>
    <submittedName>
        <fullName evidence="7">YIP1 family protein</fullName>
    </submittedName>
</protein>
<keyword evidence="4 5" id="KW-0472">Membrane</keyword>
<dbReference type="GeneID" id="85230449"/>
<evidence type="ECO:0000256" key="2">
    <source>
        <dbReference type="ARBA" id="ARBA00022692"/>
    </source>
</evidence>
<comment type="subcellular location">
    <subcellularLocation>
        <location evidence="1">Membrane</location>
        <topology evidence="1">Multi-pass membrane protein</topology>
    </subcellularLocation>
</comment>
<gene>
    <name evidence="7" type="ORF">F1737_09735</name>
</gene>
<evidence type="ECO:0000256" key="3">
    <source>
        <dbReference type="ARBA" id="ARBA00022989"/>
    </source>
</evidence>
<keyword evidence="2 5" id="KW-0812">Transmembrane</keyword>
<dbReference type="Proteomes" id="UP001301797">
    <property type="component" value="Chromosome"/>
</dbReference>
<sequence>MNFDNIIEKAKGFILEPVETFRNSKDDSLSDAFGFFAVLLVLYSVLFGIMVAAGIDNPFAGIDGFEQLAFTGAFGFVSMFVFSLIGTIVATLIGGLILHLFVYIVGGRKGLSETIKAVLYSSTPSLLFGWIPVVGIIFGVWSLILEILGIRELHEISTGRSLLAVLLPVILFGILLFAIIILGFFFFTAVVACA</sequence>
<feature type="transmembrane region" description="Helical" evidence="5">
    <location>
        <begin position="32"/>
        <end position="55"/>
    </location>
</feature>
<evidence type="ECO:0000313" key="7">
    <source>
        <dbReference type="EMBL" id="WOF16946.1"/>
    </source>
</evidence>
<keyword evidence="3 5" id="KW-1133">Transmembrane helix</keyword>
<dbReference type="AlphaFoldDB" id="A0AA97I4H5"/>
<dbReference type="GO" id="GO:0016020">
    <property type="term" value="C:membrane"/>
    <property type="evidence" value="ECO:0007669"/>
    <property type="project" value="UniProtKB-SubCell"/>
</dbReference>
<organism evidence="7 8">
    <name type="scientific">Methanochimaera problematica</name>
    <dbReference type="NCBI Taxonomy" id="2609417"/>
    <lineage>
        <taxon>Archaea</taxon>
        <taxon>Methanobacteriati</taxon>
        <taxon>Methanobacteriota</taxon>
        <taxon>Stenosarchaea group</taxon>
        <taxon>Methanomicrobia</taxon>
        <taxon>Methanomicrobiales</taxon>
        <taxon>Methanomicrobiaceae</taxon>
        <taxon>Methanochimaera</taxon>
    </lineage>
</organism>
<dbReference type="EMBL" id="CP043875">
    <property type="protein sequence ID" value="WOF16946.1"/>
    <property type="molecule type" value="Genomic_DNA"/>
</dbReference>
<feature type="transmembrane region" description="Helical" evidence="5">
    <location>
        <begin position="162"/>
        <end position="192"/>
    </location>
</feature>
<feature type="domain" description="Yip1" evidence="6">
    <location>
        <begin position="12"/>
        <end position="179"/>
    </location>
</feature>
<proteinExistence type="predicted"/>